<dbReference type="EMBL" id="VBPB01000092">
    <property type="protein sequence ID" value="TMQ72790.1"/>
    <property type="molecule type" value="Genomic_DNA"/>
</dbReference>
<dbReference type="AlphaFoldDB" id="A0A538UAA7"/>
<dbReference type="Gene3D" id="3.60.21.10">
    <property type="match status" value="1"/>
</dbReference>
<evidence type="ECO:0000259" key="1">
    <source>
        <dbReference type="Pfam" id="PF00149"/>
    </source>
</evidence>
<gene>
    <name evidence="2" type="ORF">E6K81_06445</name>
</gene>
<proteinExistence type="predicted"/>
<feature type="domain" description="Calcineurin-like phosphoesterase" evidence="1">
    <location>
        <begin position="24"/>
        <end position="248"/>
    </location>
</feature>
<protein>
    <submittedName>
        <fullName evidence="2">Metallophosphoesterase</fullName>
    </submittedName>
</protein>
<dbReference type="Proteomes" id="UP000319771">
    <property type="component" value="Unassembled WGS sequence"/>
</dbReference>
<comment type="caution">
    <text evidence="2">The sequence shown here is derived from an EMBL/GenBank/DDBJ whole genome shotgun (WGS) entry which is preliminary data.</text>
</comment>
<sequence>MRAVAARCPELVPPAGARVPDWFFTSDLHGQGALYEQLVAIVATRRPRAVVIGGDLGPHAMGAEGVEHQRVFLEGFLVEFARRLHEAAPGLTLMLLMGNDDWAANHDCLDRHDGGLWRVLHDRVVEVDGTPVAGLSWVPITPFSLKDWERWDDGEPESPARLEGWVSAAGKLEPHRFDPQRREPTIAAALSALATRTAVRETVFVLHSPPHGTRCDMIGARAHVGSRAIRAFIERHQPPLVLGGHIHESPRISSAYRDTIGATVAVNPGQFGTQRLCGVWLDPRRPAESLRHTVYE</sequence>
<dbReference type="PANTHER" id="PTHR37523">
    <property type="entry name" value="METALLOPHOSPHOESTERASE"/>
    <property type="match status" value="1"/>
</dbReference>
<dbReference type="SUPFAM" id="SSF56300">
    <property type="entry name" value="Metallo-dependent phosphatases"/>
    <property type="match status" value="1"/>
</dbReference>
<name>A0A538UAA7_UNCEI</name>
<organism evidence="2 3">
    <name type="scientific">Eiseniibacteriota bacterium</name>
    <dbReference type="NCBI Taxonomy" id="2212470"/>
    <lineage>
        <taxon>Bacteria</taxon>
        <taxon>Candidatus Eiseniibacteriota</taxon>
    </lineage>
</organism>
<dbReference type="Pfam" id="PF00149">
    <property type="entry name" value="Metallophos"/>
    <property type="match status" value="1"/>
</dbReference>
<dbReference type="PANTHER" id="PTHR37523:SF1">
    <property type="entry name" value="CALCINEURIN-LIKE PHOSPHOESTERASE DOMAIN-CONTAINING PROTEIN"/>
    <property type="match status" value="1"/>
</dbReference>
<accession>A0A538UAA7</accession>
<dbReference type="GO" id="GO:0016787">
    <property type="term" value="F:hydrolase activity"/>
    <property type="evidence" value="ECO:0007669"/>
    <property type="project" value="InterPro"/>
</dbReference>
<dbReference type="InterPro" id="IPR029052">
    <property type="entry name" value="Metallo-depent_PP-like"/>
</dbReference>
<evidence type="ECO:0000313" key="2">
    <source>
        <dbReference type="EMBL" id="TMQ72790.1"/>
    </source>
</evidence>
<dbReference type="InterPro" id="IPR004843">
    <property type="entry name" value="Calcineurin-like_PHP"/>
</dbReference>
<evidence type="ECO:0000313" key="3">
    <source>
        <dbReference type="Proteomes" id="UP000319771"/>
    </source>
</evidence>
<reference evidence="2 3" key="1">
    <citation type="journal article" date="2019" name="Nat. Microbiol.">
        <title>Mediterranean grassland soil C-N compound turnover is dependent on rainfall and depth, and is mediated by genomically divergent microorganisms.</title>
        <authorList>
            <person name="Diamond S."/>
            <person name="Andeer P.F."/>
            <person name="Li Z."/>
            <person name="Crits-Christoph A."/>
            <person name="Burstein D."/>
            <person name="Anantharaman K."/>
            <person name="Lane K.R."/>
            <person name="Thomas B.C."/>
            <person name="Pan C."/>
            <person name="Northen T.R."/>
            <person name="Banfield J.F."/>
        </authorList>
    </citation>
    <scope>NUCLEOTIDE SEQUENCE [LARGE SCALE GENOMIC DNA]</scope>
    <source>
        <strain evidence="2">WS_11</strain>
    </source>
</reference>